<proteinExistence type="predicted"/>
<dbReference type="RefSeq" id="WP_021830804.1">
    <property type="nucleotide sequence ID" value="NZ_CAQK01000488.1"/>
</dbReference>
<organism evidence="3 4">
    <name type="scientific">Crocosphaera watsonii WH 8502</name>
    <dbReference type="NCBI Taxonomy" id="423474"/>
    <lineage>
        <taxon>Bacteria</taxon>
        <taxon>Bacillati</taxon>
        <taxon>Cyanobacteriota</taxon>
        <taxon>Cyanophyceae</taxon>
        <taxon>Oscillatoriophycideae</taxon>
        <taxon>Chroococcales</taxon>
        <taxon>Aphanothecaceae</taxon>
        <taxon>Crocosphaera</taxon>
    </lineage>
</organism>
<keyword evidence="1" id="KW-0472">Membrane</keyword>
<dbReference type="EMBL" id="CAQK01000488">
    <property type="protein sequence ID" value="CCQ51544.1"/>
    <property type="molecule type" value="Genomic_DNA"/>
</dbReference>
<dbReference type="AlphaFoldDB" id="T2IF77"/>
<evidence type="ECO:0000259" key="2">
    <source>
        <dbReference type="Pfam" id="PF05227"/>
    </source>
</evidence>
<reference evidence="3 4" key="1">
    <citation type="submission" date="2013-01" db="EMBL/GenBank/DDBJ databases">
        <authorList>
            <person name="Bench S."/>
        </authorList>
    </citation>
    <scope>NUCLEOTIDE SEQUENCE [LARGE SCALE GENOMIC DNA]</scope>
    <source>
        <strain evidence="3 4">WH 8502</strain>
    </source>
</reference>
<dbReference type="InterPro" id="IPR007891">
    <property type="entry name" value="CHASE3"/>
</dbReference>
<name>T2IF77_CROWT</name>
<sequence>MWNNLKLRQKILTGYSVPMVIFLLTAIYGASAVRKVRQTFNEIERVKTVLETSHDMELASSGMIRSARGFVATKDMAFVDEYSLEKEKFENALSFLQGENGVKVEEQKQRLKAIGDINHKYEKLAERMIALVQQGKTAEAVQIIKNEGGRDIDDLITNLDKEFDEAEKALPAFLTNSAIAKLQTIM</sequence>
<evidence type="ECO:0000256" key="1">
    <source>
        <dbReference type="SAM" id="Phobius"/>
    </source>
</evidence>
<dbReference type="Pfam" id="PF05227">
    <property type="entry name" value="CHASE3"/>
    <property type="match status" value="1"/>
</dbReference>
<accession>T2IF77</accession>
<comment type="caution">
    <text evidence="3">The sequence shown here is derived from an EMBL/GenBank/DDBJ whole genome shotgun (WGS) entry which is preliminary data.</text>
</comment>
<dbReference type="GO" id="GO:0009035">
    <property type="term" value="F:type I site-specific deoxyribonuclease activity"/>
    <property type="evidence" value="ECO:0007669"/>
    <property type="project" value="UniProtKB-EC"/>
</dbReference>
<keyword evidence="3" id="KW-0378">Hydrolase</keyword>
<gene>
    <name evidence="3" type="ORF">CWATWH8502_764</name>
</gene>
<keyword evidence="1" id="KW-0812">Transmembrane</keyword>
<evidence type="ECO:0000313" key="3">
    <source>
        <dbReference type="EMBL" id="CCQ51544.1"/>
    </source>
</evidence>
<evidence type="ECO:0000313" key="4">
    <source>
        <dbReference type="Proteomes" id="UP000018348"/>
    </source>
</evidence>
<reference evidence="3 4" key="2">
    <citation type="submission" date="2013-09" db="EMBL/GenBank/DDBJ databases">
        <title>Whole genome comparison of six Crocosphaera watsonii strains with differing phenotypes.</title>
        <authorList>
            <person name="Bench S.R."/>
            <person name="Heller P."/>
            <person name="Frank I."/>
            <person name="Arciniega M."/>
            <person name="Shilova I.N."/>
            <person name="Zehr J.P."/>
        </authorList>
    </citation>
    <scope>NUCLEOTIDE SEQUENCE [LARGE SCALE GENOMIC DNA]</scope>
    <source>
        <strain evidence="3 4">WH 8502</strain>
    </source>
</reference>
<feature type="transmembrane region" description="Helical" evidence="1">
    <location>
        <begin position="12"/>
        <end position="31"/>
    </location>
</feature>
<keyword evidence="1" id="KW-1133">Transmembrane helix</keyword>
<dbReference type="EC" id="3.1.21.3" evidence="3"/>
<feature type="domain" description="CHASE3" evidence="2">
    <location>
        <begin position="42"/>
        <end position="170"/>
    </location>
</feature>
<protein>
    <submittedName>
        <fullName evidence="3">Type I restriction-modification system, restriction subunit R</fullName>
        <ecNumber evidence="3">3.1.21.3</ecNumber>
    </submittedName>
</protein>
<dbReference type="Proteomes" id="UP000018348">
    <property type="component" value="Unassembled WGS sequence"/>
</dbReference>